<dbReference type="InterPro" id="IPR046450">
    <property type="entry name" value="PA_dom_sf"/>
</dbReference>
<dbReference type="InterPro" id="IPR012341">
    <property type="entry name" value="6hp_glycosidase-like_sf"/>
</dbReference>
<dbReference type="AlphaFoldDB" id="K3WIG8"/>
<dbReference type="eggNOG" id="KOG2429">
    <property type="taxonomic scope" value="Eukaryota"/>
</dbReference>
<dbReference type="InterPro" id="IPR001382">
    <property type="entry name" value="Glyco_hydro_47"/>
</dbReference>
<dbReference type="STRING" id="431595.K3WIG8"/>
<dbReference type="PANTHER" id="PTHR45679">
    <property type="entry name" value="ER DEGRADATION-ENHANCING ALPHA-MANNOSIDASE-LIKE PROTEIN 2"/>
    <property type="match status" value="1"/>
</dbReference>
<dbReference type="HOGENOM" id="CLU_281121_0_0_1"/>
<keyword evidence="9" id="KW-0378">Hydrolase</keyword>
<dbReference type="SUPFAM" id="SSF52025">
    <property type="entry name" value="PA domain"/>
    <property type="match status" value="1"/>
</dbReference>
<evidence type="ECO:0000256" key="5">
    <source>
        <dbReference type="ARBA" id="ARBA00023157"/>
    </source>
</evidence>
<evidence type="ECO:0000256" key="9">
    <source>
        <dbReference type="RuleBase" id="RU361193"/>
    </source>
</evidence>
<dbReference type="Pfam" id="PF07915">
    <property type="entry name" value="PRKCSH"/>
    <property type="match status" value="1"/>
</dbReference>
<dbReference type="InterPro" id="IPR044865">
    <property type="entry name" value="MRH_dom"/>
</dbReference>
<reference evidence="12" key="1">
    <citation type="journal article" date="2010" name="Genome Biol.">
        <title>Genome sequence of the necrotrophic plant pathogen Pythium ultimum reveals original pathogenicity mechanisms and effector repertoire.</title>
        <authorList>
            <person name="Levesque C.A."/>
            <person name="Brouwer H."/>
            <person name="Cano L."/>
            <person name="Hamilton J.P."/>
            <person name="Holt C."/>
            <person name="Huitema E."/>
            <person name="Raffaele S."/>
            <person name="Robideau G.P."/>
            <person name="Thines M."/>
            <person name="Win J."/>
            <person name="Zerillo M.M."/>
            <person name="Beakes G.W."/>
            <person name="Boore J.L."/>
            <person name="Busam D."/>
            <person name="Dumas B."/>
            <person name="Ferriera S."/>
            <person name="Fuerstenberg S.I."/>
            <person name="Gachon C.M."/>
            <person name="Gaulin E."/>
            <person name="Govers F."/>
            <person name="Grenville-Briggs L."/>
            <person name="Horner N."/>
            <person name="Hostetler J."/>
            <person name="Jiang R.H."/>
            <person name="Johnson J."/>
            <person name="Krajaejun T."/>
            <person name="Lin H."/>
            <person name="Meijer H.J."/>
            <person name="Moore B."/>
            <person name="Morris P."/>
            <person name="Phuntmart V."/>
            <person name="Puiu D."/>
            <person name="Shetty J."/>
            <person name="Stajich J.E."/>
            <person name="Tripathy S."/>
            <person name="Wawra S."/>
            <person name="van West P."/>
            <person name="Whitty B.R."/>
            <person name="Coutinho P.M."/>
            <person name="Henrissat B."/>
            <person name="Martin F."/>
            <person name="Thomas P.D."/>
            <person name="Tyler B.M."/>
            <person name="De Vries R.P."/>
            <person name="Kamoun S."/>
            <person name="Yandell M."/>
            <person name="Tisserat N."/>
            <person name="Buell C.R."/>
        </authorList>
    </citation>
    <scope>NUCLEOTIDE SEQUENCE</scope>
    <source>
        <strain evidence="12">DAOM:BR144</strain>
    </source>
</reference>
<feature type="binding site" evidence="8">
    <location>
        <position position="609"/>
    </location>
    <ligand>
        <name>Ca(2+)</name>
        <dbReference type="ChEBI" id="CHEBI:29108"/>
    </ligand>
</feature>
<dbReference type="PRINTS" id="PR00747">
    <property type="entry name" value="GLYHDRLASE47"/>
</dbReference>
<dbReference type="GO" id="GO:0004571">
    <property type="term" value="F:mannosyl-oligosaccharide 1,2-alpha-mannosidase activity"/>
    <property type="evidence" value="ECO:0007669"/>
    <property type="project" value="InterPro"/>
</dbReference>
<evidence type="ECO:0000256" key="7">
    <source>
        <dbReference type="PIRSR" id="PIRSR601382-1"/>
    </source>
</evidence>
<dbReference type="EnsemblProtists" id="PYU1_T004760">
    <property type="protein sequence ID" value="PYU1_T004760"/>
    <property type="gene ID" value="PYU1_G004749"/>
</dbReference>
<evidence type="ECO:0000256" key="1">
    <source>
        <dbReference type="ARBA" id="ARBA00004240"/>
    </source>
</evidence>
<dbReference type="GO" id="GO:1904380">
    <property type="term" value="P:endoplasmic reticulum mannose trimming"/>
    <property type="evidence" value="ECO:0007669"/>
    <property type="project" value="InterPro"/>
</dbReference>
<dbReference type="VEuPathDB" id="FungiDB:PYU1_G004749"/>
<dbReference type="InterPro" id="IPR003137">
    <property type="entry name" value="PA_domain"/>
</dbReference>
<keyword evidence="3" id="KW-0732">Signal</keyword>
<keyword evidence="5" id="KW-1015">Disulfide bond</keyword>
<evidence type="ECO:0000256" key="8">
    <source>
        <dbReference type="PIRSR" id="PIRSR601382-2"/>
    </source>
</evidence>
<evidence type="ECO:0000256" key="3">
    <source>
        <dbReference type="ARBA" id="ARBA00022729"/>
    </source>
</evidence>
<dbReference type="Pfam" id="PF01532">
    <property type="entry name" value="Glyco_hydro_47"/>
    <property type="match status" value="1"/>
</dbReference>
<dbReference type="EC" id="3.2.1.-" evidence="9"/>
<name>K3WIG8_GLOUD</name>
<dbReference type="InterPro" id="IPR009011">
    <property type="entry name" value="Man6P_isomerase_rcpt-bd_dom_sf"/>
</dbReference>
<dbReference type="PROSITE" id="PS51914">
    <property type="entry name" value="MRH"/>
    <property type="match status" value="1"/>
</dbReference>
<dbReference type="EMBL" id="GL376631">
    <property type="status" value="NOT_ANNOTATED_CDS"/>
    <property type="molecule type" value="Genomic_DNA"/>
</dbReference>
<evidence type="ECO:0000256" key="4">
    <source>
        <dbReference type="ARBA" id="ARBA00022824"/>
    </source>
</evidence>
<reference evidence="12" key="2">
    <citation type="submission" date="2010-04" db="EMBL/GenBank/DDBJ databases">
        <authorList>
            <person name="Buell R."/>
            <person name="Hamilton J."/>
            <person name="Hostetler J."/>
        </authorList>
    </citation>
    <scope>NUCLEOTIDE SEQUENCE [LARGE SCALE GENOMIC DNA]</scope>
    <source>
        <strain evidence="12">DAOM:BR144</strain>
    </source>
</reference>
<accession>K3WIG8</accession>
<feature type="active site" evidence="7">
    <location>
        <position position="525"/>
    </location>
</feature>
<dbReference type="SUPFAM" id="SSF50911">
    <property type="entry name" value="Mannose 6-phosphate receptor domain"/>
    <property type="match status" value="1"/>
</dbReference>
<dbReference type="GO" id="GO:0005975">
    <property type="term" value="P:carbohydrate metabolic process"/>
    <property type="evidence" value="ECO:0007669"/>
    <property type="project" value="InterPro"/>
</dbReference>
<evidence type="ECO:0000256" key="6">
    <source>
        <dbReference type="ARBA" id="ARBA00023180"/>
    </source>
</evidence>
<dbReference type="SUPFAM" id="SSF48225">
    <property type="entry name" value="Seven-hairpin glycosidases"/>
    <property type="match status" value="1"/>
</dbReference>
<dbReference type="Pfam" id="PF02225">
    <property type="entry name" value="PA"/>
    <property type="match status" value="1"/>
</dbReference>
<proteinExistence type="inferred from homology"/>
<dbReference type="GO" id="GO:0044322">
    <property type="term" value="C:endoplasmic reticulum quality control compartment"/>
    <property type="evidence" value="ECO:0007669"/>
    <property type="project" value="GOC"/>
</dbReference>
<sequence>MHFSGLRELSGTSYKSFKNRFRRHLKGAQCLKYHGAGNWWHYEWCVDAGVRQFHPANAQNGEQETEVVLGRYPSGKQQVLHIHPVENLSQLRDPDYMGYYALQKYKEGDVCDEPNAAAKHRSVNIHYKCCVYRANETYIEQLHEPSLCEYTMTVCTPVACGLMQNDQYVLGAATRVGEDERLLLVETVKDMFYHAYFGYLENAFPLDALLPISCRGETFELGKIQMLTLIDTLDTLAILEDATEFQRAVKLVISRADFNLDTEVSVFETTIRVLGGLLSAHLFAIDEKLALYPPEVYQNELLELAVDLGERLMPAFKTATGIPYGTVNLRNGVPEGETPIASTAGAGSLSMEFTMLSVLTGDVKYANAARGAVRALFQRRSTLGLLGKHIDTRTGDWTETISGPGSNSDSFYEYLLKMYMTFNDEESLAMFATVYPAVLQHNLHGDWYTDVSMWNGCGNGAVLFENLVAFWPGMQVSVGHFHSATKSINSFYRVWREYGFIPEQFNVLEWKPLRGRGSQYPLRPELIESTFYMHEATNDSSWLRAGAHFVHSLQKHSKTKCGYATIADIETKQQEDNMPSFFLSETCKYLYLLFNTTHFYRRGNYVMTTEAHPFPILPAKLVDPIIHSSLYTNKTVTATVDHNGDVMATTTTNSSTSAYKIHQLQCLAHQFWDPFHYQIRYEGNVVEKTPRCHQIAAAKTLKATPVKTTVPSADKASASKPLLETLGDWLPELEKRLGKTLGEFNLDTSSLMNGNIDDLVNINPDVPESDHEWIKSLLDENRSEFFGKKSFRTIYGGAKFGHFRIDQLDNTMRITREVTSEWIETSGLGDPAHLLVSYGKEARLQELEQPQHGEHAHELEFTKHLVYEMQSDYSLPIERSCRLNVLVTPDREERPELRYSFPCVAAGFGLTDSLKESRTFPAAELEVAKPLDACGWLANDGIKGKIVVATRGVCFFESKARNAGRRGAAGVIIVNNEASDRIMVMGGSGGMDEDDVDAMDDEAASIPVVMVPRRLGEWFDQQLALAWQQMDLLTVEVELTVRDTRTKAENEAQQPVEYPFVAGLATNLQVFGPEWGVHLQLSDNGGKGKQGESYTISIVETSSRGPAKAEENVTAP</sequence>
<dbReference type="OMA" id="WHYEWCF"/>
<dbReference type="Gene3D" id="2.70.130.10">
    <property type="entry name" value="Mannose-6-phosphate receptor binding domain"/>
    <property type="match status" value="1"/>
</dbReference>
<organism evidence="11 12">
    <name type="scientific">Globisporangium ultimum (strain ATCC 200006 / CBS 805.95 / DAOM BR144)</name>
    <name type="common">Pythium ultimum</name>
    <dbReference type="NCBI Taxonomy" id="431595"/>
    <lineage>
        <taxon>Eukaryota</taxon>
        <taxon>Sar</taxon>
        <taxon>Stramenopiles</taxon>
        <taxon>Oomycota</taxon>
        <taxon>Peronosporomycetes</taxon>
        <taxon>Pythiales</taxon>
        <taxon>Pythiaceae</taxon>
        <taxon>Globisporangium</taxon>
    </lineage>
</organism>
<evidence type="ECO:0000256" key="2">
    <source>
        <dbReference type="ARBA" id="ARBA00007658"/>
    </source>
</evidence>
<keyword evidence="6" id="KW-0325">Glycoprotein</keyword>
<dbReference type="Gene3D" id="3.50.30.30">
    <property type="match status" value="1"/>
</dbReference>
<feature type="active site" description="Proton donor" evidence="7">
    <location>
        <position position="503"/>
    </location>
</feature>
<keyword evidence="9" id="KW-0326">Glycosidase</keyword>
<comment type="subcellular location">
    <subcellularLocation>
        <location evidence="1">Endoplasmic reticulum</location>
    </subcellularLocation>
</comment>
<dbReference type="InterPro" id="IPR012913">
    <property type="entry name" value="OS9-like_dom"/>
</dbReference>
<evidence type="ECO:0000313" key="12">
    <source>
        <dbReference type="Proteomes" id="UP000019132"/>
    </source>
</evidence>
<keyword evidence="4" id="KW-0256">Endoplasmic reticulum</keyword>
<evidence type="ECO:0000313" key="11">
    <source>
        <dbReference type="EnsemblProtists" id="PYU1_T004760"/>
    </source>
</evidence>
<dbReference type="InterPro" id="IPR036026">
    <property type="entry name" value="Seven-hairpin_glycosidases"/>
</dbReference>
<dbReference type="GO" id="GO:0016020">
    <property type="term" value="C:membrane"/>
    <property type="evidence" value="ECO:0007669"/>
    <property type="project" value="InterPro"/>
</dbReference>
<dbReference type="PANTHER" id="PTHR45679:SF6">
    <property type="entry name" value="ER DEGRADATION-ENHANCING ALPHA-MANNOSIDASE-LIKE PROTEIN 2"/>
    <property type="match status" value="1"/>
</dbReference>
<dbReference type="Gene3D" id="1.50.10.10">
    <property type="match status" value="1"/>
</dbReference>
<keyword evidence="12" id="KW-1185">Reference proteome</keyword>
<comment type="similarity">
    <text evidence="2 9">Belongs to the glycosyl hydrolase 47 family.</text>
</comment>
<dbReference type="Proteomes" id="UP000019132">
    <property type="component" value="Unassembled WGS sequence"/>
</dbReference>
<keyword evidence="8" id="KW-0106">Calcium</keyword>
<evidence type="ECO:0000259" key="10">
    <source>
        <dbReference type="PROSITE" id="PS51914"/>
    </source>
</evidence>
<protein>
    <recommendedName>
        <fullName evidence="9">alpha-1,2-Mannosidase</fullName>
        <ecNumber evidence="9">3.2.1.-</ecNumber>
    </recommendedName>
</protein>
<comment type="cofactor">
    <cofactor evidence="8">
        <name>Ca(2+)</name>
        <dbReference type="ChEBI" id="CHEBI:29108"/>
    </cofactor>
</comment>
<dbReference type="GO" id="GO:0005509">
    <property type="term" value="F:calcium ion binding"/>
    <property type="evidence" value="ECO:0007669"/>
    <property type="project" value="InterPro"/>
</dbReference>
<dbReference type="InterPro" id="IPR044674">
    <property type="entry name" value="EDEM1/2/3"/>
</dbReference>
<keyword evidence="8" id="KW-0479">Metal-binding</keyword>
<feature type="domain" description="MRH" evidence="10">
    <location>
        <begin position="28"/>
        <end position="162"/>
    </location>
</feature>
<feature type="active site" evidence="7">
    <location>
        <position position="409"/>
    </location>
</feature>
<reference evidence="11" key="3">
    <citation type="submission" date="2015-02" db="UniProtKB">
        <authorList>
            <consortium name="EnsemblProtists"/>
        </authorList>
    </citation>
    <scope>IDENTIFICATION</scope>
    <source>
        <strain evidence="11">DAOM BR144</strain>
    </source>
</reference>
<feature type="active site" description="Proton donor" evidence="7">
    <location>
        <position position="268"/>
    </location>
</feature>
<dbReference type="InParanoid" id="K3WIG8"/>